<dbReference type="RefSeq" id="WP_220209679.1">
    <property type="nucleotide sequence ID" value="NZ_BNJK01000002.1"/>
</dbReference>
<sequence>MKHKAGAIPNLSLRRERELRGWSQQELAERIGASSEIHRRGLQIEQKS</sequence>
<dbReference type="GO" id="GO:0003677">
    <property type="term" value="F:DNA binding"/>
    <property type="evidence" value="ECO:0007669"/>
    <property type="project" value="InterPro"/>
</dbReference>
<keyword evidence="3" id="KW-1185">Reference proteome</keyword>
<dbReference type="Pfam" id="PF01381">
    <property type="entry name" value="HTH_3"/>
    <property type="match status" value="1"/>
</dbReference>
<dbReference type="Gene3D" id="1.10.260.40">
    <property type="entry name" value="lambda repressor-like DNA-binding domains"/>
    <property type="match status" value="1"/>
</dbReference>
<gene>
    <name evidence="2" type="ORF">KSF_090610</name>
</gene>
<dbReference type="SUPFAM" id="SSF47413">
    <property type="entry name" value="lambda repressor-like DNA-binding domains"/>
    <property type="match status" value="1"/>
</dbReference>
<organism evidence="2 3">
    <name type="scientific">Reticulibacter mediterranei</name>
    <dbReference type="NCBI Taxonomy" id="2778369"/>
    <lineage>
        <taxon>Bacteria</taxon>
        <taxon>Bacillati</taxon>
        <taxon>Chloroflexota</taxon>
        <taxon>Ktedonobacteria</taxon>
        <taxon>Ktedonobacterales</taxon>
        <taxon>Reticulibacteraceae</taxon>
        <taxon>Reticulibacter</taxon>
    </lineage>
</organism>
<evidence type="ECO:0000313" key="3">
    <source>
        <dbReference type="Proteomes" id="UP000597444"/>
    </source>
</evidence>
<name>A0A8J3IUY7_9CHLR</name>
<protein>
    <recommendedName>
        <fullName evidence="1">HTH cro/C1-type domain-containing protein</fullName>
    </recommendedName>
</protein>
<dbReference type="InterPro" id="IPR001387">
    <property type="entry name" value="Cro/C1-type_HTH"/>
</dbReference>
<accession>A0A8J3IUY7</accession>
<dbReference type="PROSITE" id="PS50943">
    <property type="entry name" value="HTH_CROC1"/>
    <property type="match status" value="1"/>
</dbReference>
<feature type="domain" description="HTH cro/C1-type" evidence="1">
    <location>
        <begin position="13"/>
        <end position="32"/>
    </location>
</feature>
<dbReference type="AlphaFoldDB" id="A0A8J3IUY7"/>
<proteinExistence type="predicted"/>
<evidence type="ECO:0000259" key="1">
    <source>
        <dbReference type="PROSITE" id="PS50943"/>
    </source>
</evidence>
<dbReference type="Proteomes" id="UP000597444">
    <property type="component" value="Unassembled WGS sequence"/>
</dbReference>
<dbReference type="InterPro" id="IPR010982">
    <property type="entry name" value="Lambda_DNA-bd_dom_sf"/>
</dbReference>
<dbReference type="EMBL" id="BNJK01000002">
    <property type="protein sequence ID" value="GHO99013.1"/>
    <property type="molecule type" value="Genomic_DNA"/>
</dbReference>
<comment type="caution">
    <text evidence="2">The sequence shown here is derived from an EMBL/GenBank/DDBJ whole genome shotgun (WGS) entry which is preliminary data.</text>
</comment>
<evidence type="ECO:0000313" key="2">
    <source>
        <dbReference type="EMBL" id="GHO99013.1"/>
    </source>
</evidence>
<reference evidence="2" key="1">
    <citation type="submission" date="2020-10" db="EMBL/GenBank/DDBJ databases">
        <title>Taxonomic study of unclassified bacteria belonging to the class Ktedonobacteria.</title>
        <authorList>
            <person name="Yabe S."/>
            <person name="Wang C.M."/>
            <person name="Zheng Y."/>
            <person name="Sakai Y."/>
            <person name="Cavaletti L."/>
            <person name="Monciardini P."/>
            <person name="Donadio S."/>
        </authorList>
    </citation>
    <scope>NUCLEOTIDE SEQUENCE</scope>
    <source>
        <strain evidence="2">ID150040</strain>
    </source>
</reference>